<dbReference type="EMBL" id="JARKIB010000007">
    <property type="protein sequence ID" value="KAJ7778088.1"/>
    <property type="molecule type" value="Genomic_DNA"/>
</dbReference>
<dbReference type="InterPro" id="IPR042097">
    <property type="entry name" value="Aminopeptidase_N-like_N_sf"/>
</dbReference>
<protein>
    <recommendedName>
        <fullName evidence="11">Aminopeptidase</fullName>
        <ecNumber evidence="11">3.4.11.-</ecNumber>
    </recommendedName>
</protein>
<feature type="binding site" evidence="9">
    <location>
        <position position="341"/>
    </location>
    <ligand>
        <name>Zn(2+)</name>
        <dbReference type="ChEBI" id="CHEBI:29105"/>
        <note>catalytic</note>
    </ligand>
</feature>
<feature type="active site" description="Proton acceptor" evidence="8">
    <location>
        <position position="342"/>
    </location>
</feature>
<feature type="site" description="Transition state stabilizer" evidence="10">
    <location>
        <position position="430"/>
    </location>
</feature>
<proteinExistence type="inferred from homology"/>
<dbReference type="CDD" id="cd09601">
    <property type="entry name" value="M1_APN-Q_like"/>
    <property type="match status" value="1"/>
</dbReference>
<comment type="similarity">
    <text evidence="1 11">Belongs to the peptidase M1 family.</text>
</comment>
<reference evidence="15" key="1">
    <citation type="submission" date="2023-03" db="EMBL/GenBank/DDBJ databases">
        <title>Massive genome expansion in bonnet fungi (Mycena s.s.) driven by repeated elements and novel gene families across ecological guilds.</title>
        <authorList>
            <consortium name="Lawrence Berkeley National Laboratory"/>
            <person name="Harder C.B."/>
            <person name="Miyauchi S."/>
            <person name="Viragh M."/>
            <person name="Kuo A."/>
            <person name="Thoen E."/>
            <person name="Andreopoulos B."/>
            <person name="Lu D."/>
            <person name="Skrede I."/>
            <person name="Drula E."/>
            <person name="Henrissat B."/>
            <person name="Morin E."/>
            <person name="Kohler A."/>
            <person name="Barry K."/>
            <person name="LaButti K."/>
            <person name="Morin E."/>
            <person name="Salamov A."/>
            <person name="Lipzen A."/>
            <person name="Mereny Z."/>
            <person name="Hegedus B."/>
            <person name="Baldrian P."/>
            <person name="Stursova M."/>
            <person name="Weitz H."/>
            <person name="Taylor A."/>
            <person name="Grigoriev I.V."/>
            <person name="Nagy L.G."/>
            <person name="Martin F."/>
            <person name="Kauserud H."/>
        </authorList>
    </citation>
    <scope>NUCLEOTIDE SEQUENCE</scope>
    <source>
        <strain evidence="15">CBHHK182m</strain>
    </source>
</reference>
<dbReference type="GO" id="GO:0070006">
    <property type="term" value="F:metalloaminopeptidase activity"/>
    <property type="evidence" value="ECO:0007669"/>
    <property type="project" value="TreeGrafter"/>
</dbReference>
<dbReference type="InterPro" id="IPR027268">
    <property type="entry name" value="Peptidase_M4/M1_CTD_sf"/>
</dbReference>
<dbReference type="GO" id="GO:0043171">
    <property type="term" value="P:peptide catabolic process"/>
    <property type="evidence" value="ECO:0007669"/>
    <property type="project" value="TreeGrafter"/>
</dbReference>
<dbReference type="Gene3D" id="2.60.40.1730">
    <property type="entry name" value="tricorn interacting facor f3 domain"/>
    <property type="match status" value="1"/>
</dbReference>
<dbReference type="PRINTS" id="PR00756">
    <property type="entry name" value="ALADIPTASE"/>
</dbReference>
<evidence type="ECO:0000259" key="14">
    <source>
        <dbReference type="Pfam" id="PF17900"/>
    </source>
</evidence>
<evidence type="ECO:0000256" key="11">
    <source>
        <dbReference type="RuleBase" id="RU364040"/>
    </source>
</evidence>
<keyword evidence="16" id="KW-1185">Reference proteome</keyword>
<evidence type="ECO:0000256" key="10">
    <source>
        <dbReference type="PIRSR" id="PIRSR634016-4"/>
    </source>
</evidence>
<dbReference type="GO" id="GO:0006508">
    <property type="term" value="P:proteolysis"/>
    <property type="evidence" value="ECO:0007669"/>
    <property type="project" value="UniProtKB-KW"/>
</dbReference>
<evidence type="ECO:0000259" key="12">
    <source>
        <dbReference type="Pfam" id="PF01433"/>
    </source>
</evidence>
<dbReference type="PANTHER" id="PTHR11533">
    <property type="entry name" value="PROTEASE M1 ZINC METALLOPROTEASE"/>
    <property type="match status" value="1"/>
</dbReference>
<keyword evidence="5 11" id="KW-0378">Hydrolase</keyword>
<dbReference type="Gene3D" id="2.60.40.1910">
    <property type="match status" value="1"/>
</dbReference>
<dbReference type="InterPro" id="IPR001930">
    <property type="entry name" value="Peptidase_M1"/>
</dbReference>
<evidence type="ECO:0000256" key="5">
    <source>
        <dbReference type="ARBA" id="ARBA00022801"/>
    </source>
</evidence>
<evidence type="ECO:0000256" key="9">
    <source>
        <dbReference type="PIRSR" id="PIRSR634016-3"/>
    </source>
</evidence>
<gene>
    <name evidence="15" type="ORF">B0H16DRAFT_1502171</name>
</gene>
<dbReference type="Pfam" id="PF11838">
    <property type="entry name" value="ERAP1_C"/>
    <property type="match status" value="1"/>
</dbReference>
<evidence type="ECO:0000256" key="8">
    <source>
        <dbReference type="PIRSR" id="PIRSR634016-1"/>
    </source>
</evidence>
<dbReference type="Pfam" id="PF01433">
    <property type="entry name" value="Peptidase_M1"/>
    <property type="match status" value="1"/>
</dbReference>
<evidence type="ECO:0000256" key="6">
    <source>
        <dbReference type="ARBA" id="ARBA00022833"/>
    </source>
</evidence>
<keyword evidence="2 11" id="KW-0031">Aminopeptidase</keyword>
<dbReference type="InterPro" id="IPR034016">
    <property type="entry name" value="M1_APN-typ"/>
</dbReference>
<dbReference type="EC" id="3.4.11.-" evidence="11"/>
<dbReference type="SUPFAM" id="SSF55486">
    <property type="entry name" value="Metalloproteases ('zincins'), catalytic domain"/>
    <property type="match status" value="1"/>
</dbReference>
<dbReference type="InterPro" id="IPR024571">
    <property type="entry name" value="ERAP1-like_C_dom"/>
</dbReference>
<keyword evidence="3 11" id="KW-0645">Protease</keyword>
<evidence type="ECO:0000313" key="16">
    <source>
        <dbReference type="Proteomes" id="UP001215598"/>
    </source>
</evidence>
<dbReference type="PANTHER" id="PTHR11533:SF174">
    <property type="entry name" value="PUROMYCIN-SENSITIVE AMINOPEPTIDASE-RELATED"/>
    <property type="match status" value="1"/>
</dbReference>
<evidence type="ECO:0000256" key="3">
    <source>
        <dbReference type="ARBA" id="ARBA00022670"/>
    </source>
</evidence>
<feature type="domain" description="ERAP1-like C-terminal" evidence="13">
    <location>
        <begin position="564"/>
        <end position="881"/>
    </location>
</feature>
<dbReference type="GO" id="GO:0042277">
    <property type="term" value="F:peptide binding"/>
    <property type="evidence" value="ECO:0007669"/>
    <property type="project" value="TreeGrafter"/>
</dbReference>
<organism evidence="15 16">
    <name type="scientific">Mycena metata</name>
    <dbReference type="NCBI Taxonomy" id="1033252"/>
    <lineage>
        <taxon>Eukaryota</taxon>
        <taxon>Fungi</taxon>
        <taxon>Dikarya</taxon>
        <taxon>Basidiomycota</taxon>
        <taxon>Agaricomycotina</taxon>
        <taxon>Agaricomycetes</taxon>
        <taxon>Agaricomycetidae</taxon>
        <taxon>Agaricales</taxon>
        <taxon>Marasmiineae</taxon>
        <taxon>Mycenaceae</taxon>
        <taxon>Mycena</taxon>
    </lineage>
</organism>
<evidence type="ECO:0000256" key="2">
    <source>
        <dbReference type="ARBA" id="ARBA00022438"/>
    </source>
</evidence>
<feature type="domain" description="Aminopeptidase N-like N-terminal" evidence="14">
    <location>
        <begin position="23"/>
        <end position="230"/>
    </location>
</feature>
<dbReference type="Gene3D" id="1.10.390.10">
    <property type="entry name" value="Neutral Protease Domain 2"/>
    <property type="match status" value="1"/>
</dbReference>
<evidence type="ECO:0000256" key="1">
    <source>
        <dbReference type="ARBA" id="ARBA00010136"/>
    </source>
</evidence>
<keyword evidence="6 9" id="KW-0862">Zinc</keyword>
<keyword evidence="4 9" id="KW-0479">Metal-binding</keyword>
<feature type="domain" description="Peptidase M1 membrane alanine aminopeptidase" evidence="12">
    <location>
        <begin position="270"/>
        <end position="489"/>
    </location>
</feature>
<comment type="cofactor">
    <cofactor evidence="9 11">
        <name>Zn(2+)</name>
        <dbReference type="ChEBI" id="CHEBI:29105"/>
    </cofactor>
    <text evidence="9 11">Binds 1 zinc ion per subunit.</text>
</comment>
<sequence>MATFTGISDTEDSQYRLPTNISPTHYNLTVLTDLEGLKFLGTVEVDLAVHTATTSVVLNVADLELQDISISMEDGQTFIPISEANDKHSERVTLVFPTLLAGGTTPRLFIAFGGALTGSMVGYYRSLTTGPDEGKKYCALTQFEPTAARRAFPCWDEPALKATFAINLVGRSDTVNLSNMPAYSEEPCDPTQEFGHLFQFPEDESEDDDDAGFAWKITRFEPTPVMSTYLVAFANGEFRHLESSFYSPLSGRTVPLGIYTTGKNLPHALFALELTARVLPLYEQVFDIEYPLPKLDTLVVDDFDTLAMENWGLITGRTSGYLLTEPTMLRLRKEIVALQTHEIAHMWFGNITTMSWWTYLYLNEGFATLIGEVIVPGPYRIYPEWKLDAEFVNEHLNKAFSLDCGVSSHPVEVVCPDANKINQVFDGLAYSKAASVLRMLSCFVGEDKFLKGVSLYLKEKLYGNSTTADLWNGVEKATGIKVSELMEAWISKAGFPVVTVAETSDGIHLRQERFLLTGAAEETTLWNVPLQILSVDDEGRASIDHNIILREREQFIELNTSRPFKINAGTTGYYRVLYSPERLKAIAVEAAKENSVFSPQDRVGLVNDAVALAKADLLSIDDALSLVYALRSEQEYHAWNAIALNLASLSSIWWEDERITELLNAFRRALFSPIVARLGYNSTAEESSNDSLLRTCAVTQALDAEDPEAANELKGRFTHFLSTADESNLPSELVTAIYTAAVKYGGRQEYDSVKALCSRPKNPAHQISAMKALCCADDPELTTETLDFILSGVRDQDILYFIDSLSRNIKTRRRAVEFFFDNFDEIHERFKDGFGMADLLQVAFSSLSSEGDRDRLATFFKDKDTSKFDLPLSQILDSIKANSACITRSSENLLAWLDGWSRR</sequence>
<dbReference type="InterPro" id="IPR050344">
    <property type="entry name" value="Peptidase_M1_aminopeptidases"/>
</dbReference>
<dbReference type="GO" id="GO:0005615">
    <property type="term" value="C:extracellular space"/>
    <property type="evidence" value="ECO:0007669"/>
    <property type="project" value="TreeGrafter"/>
</dbReference>
<evidence type="ECO:0000313" key="15">
    <source>
        <dbReference type="EMBL" id="KAJ7778088.1"/>
    </source>
</evidence>
<dbReference type="SUPFAM" id="SSF63737">
    <property type="entry name" value="Leukotriene A4 hydrolase N-terminal domain"/>
    <property type="match status" value="1"/>
</dbReference>
<evidence type="ECO:0000256" key="4">
    <source>
        <dbReference type="ARBA" id="ARBA00022723"/>
    </source>
</evidence>
<accession>A0AAD7K4I5</accession>
<feature type="binding site" evidence="9">
    <location>
        <position position="345"/>
    </location>
    <ligand>
        <name>Zn(2+)</name>
        <dbReference type="ChEBI" id="CHEBI:29105"/>
        <note>catalytic</note>
    </ligand>
</feature>
<dbReference type="FunFam" id="1.10.390.10:FF:000006">
    <property type="entry name" value="Puromycin-sensitive aminopeptidase"/>
    <property type="match status" value="1"/>
</dbReference>
<dbReference type="Proteomes" id="UP001215598">
    <property type="component" value="Unassembled WGS sequence"/>
</dbReference>
<dbReference type="Pfam" id="PF17900">
    <property type="entry name" value="Peptidase_M1_N"/>
    <property type="match status" value="1"/>
</dbReference>
<dbReference type="InterPro" id="IPR014782">
    <property type="entry name" value="Peptidase_M1_dom"/>
</dbReference>
<dbReference type="AlphaFoldDB" id="A0AAD7K4I5"/>
<dbReference type="GO" id="GO:0005737">
    <property type="term" value="C:cytoplasm"/>
    <property type="evidence" value="ECO:0007669"/>
    <property type="project" value="TreeGrafter"/>
</dbReference>
<dbReference type="GO" id="GO:0008270">
    <property type="term" value="F:zinc ion binding"/>
    <property type="evidence" value="ECO:0007669"/>
    <property type="project" value="UniProtKB-UniRule"/>
</dbReference>
<evidence type="ECO:0000256" key="7">
    <source>
        <dbReference type="ARBA" id="ARBA00023049"/>
    </source>
</evidence>
<keyword evidence="7 11" id="KW-0482">Metalloprotease</keyword>
<dbReference type="Gene3D" id="1.25.50.20">
    <property type="match status" value="1"/>
</dbReference>
<dbReference type="GO" id="GO:0016020">
    <property type="term" value="C:membrane"/>
    <property type="evidence" value="ECO:0007669"/>
    <property type="project" value="TreeGrafter"/>
</dbReference>
<evidence type="ECO:0000259" key="13">
    <source>
        <dbReference type="Pfam" id="PF11838"/>
    </source>
</evidence>
<comment type="caution">
    <text evidence="15">The sequence shown here is derived from an EMBL/GenBank/DDBJ whole genome shotgun (WGS) entry which is preliminary data.</text>
</comment>
<feature type="binding site" evidence="9">
    <location>
        <position position="364"/>
    </location>
    <ligand>
        <name>Zn(2+)</name>
        <dbReference type="ChEBI" id="CHEBI:29105"/>
        <note>catalytic</note>
    </ligand>
</feature>
<name>A0AAD7K4I5_9AGAR</name>
<dbReference type="InterPro" id="IPR045357">
    <property type="entry name" value="Aminopeptidase_N-like_N"/>
</dbReference>